<keyword evidence="1" id="KW-0812">Transmembrane</keyword>
<dbReference type="AlphaFoldDB" id="A0A7K8Q393"/>
<keyword evidence="1" id="KW-0472">Membrane</keyword>
<sequence length="91" mass="10129">YSPFSSSFQLPFALIPILTFTSLPSRPLRLSLLCSGFAPRFWRISGGLLILLICSINMYFVVTYVVSLNHMALYVGAGILSVIYLSFVAYL</sequence>
<reference evidence="2 3" key="1">
    <citation type="submission" date="2019-09" db="EMBL/GenBank/DDBJ databases">
        <title>Bird 10,000 Genomes (B10K) Project - Family phase.</title>
        <authorList>
            <person name="Zhang G."/>
        </authorList>
    </citation>
    <scope>NUCLEOTIDE SEQUENCE [LARGE SCALE GENOMIC DNA]</scope>
    <source>
        <strain evidence="2">B10K-CU-031-03</strain>
        <tissue evidence="2">Muscle</tissue>
    </source>
</reference>
<keyword evidence="1" id="KW-1133">Transmembrane helix</keyword>
<organism evidence="2 3">
    <name type="scientific">Cochlearius cochlearius</name>
    <name type="common">Boat-billed heron</name>
    <dbReference type="NCBI Taxonomy" id="110676"/>
    <lineage>
        <taxon>Eukaryota</taxon>
        <taxon>Metazoa</taxon>
        <taxon>Chordata</taxon>
        <taxon>Craniata</taxon>
        <taxon>Vertebrata</taxon>
        <taxon>Euteleostomi</taxon>
        <taxon>Archelosauria</taxon>
        <taxon>Archosauria</taxon>
        <taxon>Dinosauria</taxon>
        <taxon>Saurischia</taxon>
        <taxon>Theropoda</taxon>
        <taxon>Coelurosauria</taxon>
        <taxon>Aves</taxon>
        <taxon>Neognathae</taxon>
        <taxon>Neoaves</taxon>
        <taxon>Aequornithes</taxon>
        <taxon>Pelecaniformes</taxon>
        <taxon>Ardeidae</taxon>
        <taxon>Cochlearius</taxon>
    </lineage>
</organism>
<comment type="caution">
    <text evidence="2">The sequence shown here is derived from an EMBL/GenBank/DDBJ whole genome shotgun (WGS) entry which is preliminary data.</text>
</comment>
<proteinExistence type="predicted"/>
<keyword evidence="3" id="KW-1185">Reference proteome</keyword>
<accession>A0A7K8Q393</accession>
<evidence type="ECO:0000313" key="2">
    <source>
        <dbReference type="EMBL" id="NXE85544.1"/>
    </source>
</evidence>
<feature type="transmembrane region" description="Helical" evidence="1">
    <location>
        <begin position="44"/>
        <end position="65"/>
    </location>
</feature>
<feature type="transmembrane region" description="Helical" evidence="1">
    <location>
        <begin position="71"/>
        <end position="90"/>
    </location>
</feature>
<name>A0A7K8Q393_COCCO</name>
<gene>
    <name evidence="2" type="primary">Slc11a2_1</name>
    <name evidence="2" type="ORF">COCCOC_R15256</name>
</gene>
<protein>
    <submittedName>
        <fullName evidence="2">NRAM2 protein</fullName>
    </submittedName>
</protein>
<feature type="non-terminal residue" evidence="2">
    <location>
        <position position="1"/>
    </location>
</feature>
<evidence type="ECO:0000313" key="3">
    <source>
        <dbReference type="Proteomes" id="UP000525205"/>
    </source>
</evidence>
<feature type="transmembrane region" description="Helical" evidence="1">
    <location>
        <begin position="6"/>
        <end position="23"/>
    </location>
</feature>
<feature type="non-terminal residue" evidence="2">
    <location>
        <position position="91"/>
    </location>
</feature>
<evidence type="ECO:0000256" key="1">
    <source>
        <dbReference type="SAM" id="Phobius"/>
    </source>
</evidence>
<dbReference type="Proteomes" id="UP000525205">
    <property type="component" value="Unassembled WGS sequence"/>
</dbReference>
<dbReference type="EMBL" id="VWPP01001523">
    <property type="protein sequence ID" value="NXE85544.1"/>
    <property type="molecule type" value="Genomic_DNA"/>
</dbReference>